<name>A0A2X0M893_9BASI</name>
<dbReference type="STRING" id="796604.A0A2X0M893"/>
<evidence type="ECO:0000256" key="3">
    <source>
        <dbReference type="ARBA" id="ARBA00023002"/>
    </source>
</evidence>
<sequence>MSSGKPCRGPSCLLRPLPLPVTHLSFSPLRRLLLFPDHPQANPPNMSLPMTQPGIAVVTGASSGIGRACSIALAHAEWTVVMSGRKEKELEETYKRAKEGKQVKEMAWVVGDLGRREDVIKLFDFVREKYGRLDLLFNNAGRATAGCQLQDTPYEDWESILAINVTAVSPSILPSQPPKLAHLTHRFDPPQPFLCTQEAFKIMSTQSPKGGRIINNGSISSYSPRPFSAPYTMTKHAVAGLTKSTALDGREHDIACSQIDIGNAESKMASKDNAGKLQPFGEVRDEPVIPVEYVGATLVYMASLPLDVNILNQVRFFLSRGFGRESLADGGFVVA</sequence>
<dbReference type="GO" id="GO:0016491">
    <property type="term" value="F:oxidoreductase activity"/>
    <property type="evidence" value="ECO:0007669"/>
    <property type="project" value="UniProtKB-KW"/>
</dbReference>
<dbReference type="CDD" id="cd05233">
    <property type="entry name" value="SDR_c"/>
    <property type="match status" value="1"/>
</dbReference>
<accession>A0A2X0M893</accession>
<dbReference type="EMBL" id="FQNC01000045">
    <property type="protein sequence ID" value="SGY64183.1"/>
    <property type="molecule type" value="Genomic_DNA"/>
</dbReference>
<dbReference type="PANTHER" id="PTHR43669:SF3">
    <property type="entry name" value="ALCOHOL DEHYDROGENASE, PUTATIVE (AFU_ORTHOLOGUE AFUA_3G03445)-RELATED"/>
    <property type="match status" value="1"/>
</dbReference>
<gene>
    <name evidence="5" type="primary">BQ5605_C007g04880</name>
    <name evidence="5" type="ORF">BQ5605_C007G04880</name>
</gene>
<dbReference type="PROSITE" id="PS00061">
    <property type="entry name" value="ADH_SHORT"/>
    <property type="match status" value="1"/>
</dbReference>
<keyword evidence="6" id="KW-1185">Reference proteome</keyword>
<dbReference type="Proteomes" id="UP000249464">
    <property type="component" value="Unassembled WGS sequence"/>
</dbReference>
<evidence type="ECO:0000256" key="1">
    <source>
        <dbReference type="ARBA" id="ARBA00006484"/>
    </source>
</evidence>
<dbReference type="InterPro" id="IPR002347">
    <property type="entry name" value="SDR_fam"/>
</dbReference>
<evidence type="ECO:0000313" key="5">
    <source>
        <dbReference type="EMBL" id="SGY64183.1"/>
    </source>
</evidence>
<dbReference type="InterPro" id="IPR020904">
    <property type="entry name" value="Sc_DH/Rdtase_CS"/>
</dbReference>
<proteinExistence type="inferred from homology"/>
<dbReference type="SUPFAM" id="SSF51735">
    <property type="entry name" value="NAD(P)-binding Rossmann-fold domains"/>
    <property type="match status" value="1"/>
</dbReference>
<evidence type="ECO:0000256" key="2">
    <source>
        <dbReference type="ARBA" id="ARBA00022857"/>
    </source>
</evidence>
<keyword evidence="2" id="KW-0521">NADP</keyword>
<protein>
    <submittedName>
        <fullName evidence="5">BQ5605_C007g04880 protein</fullName>
    </submittedName>
</protein>
<evidence type="ECO:0000313" key="6">
    <source>
        <dbReference type="Proteomes" id="UP000249464"/>
    </source>
</evidence>
<dbReference type="AlphaFoldDB" id="A0A2X0M893"/>
<keyword evidence="3" id="KW-0560">Oxidoreductase</keyword>
<comment type="similarity">
    <text evidence="1 4">Belongs to the short-chain dehydrogenases/reductases (SDR) family.</text>
</comment>
<dbReference type="PRINTS" id="PR00081">
    <property type="entry name" value="GDHRDH"/>
</dbReference>
<dbReference type="InterPro" id="IPR036291">
    <property type="entry name" value="NAD(P)-bd_dom_sf"/>
</dbReference>
<dbReference type="Pfam" id="PF00106">
    <property type="entry name" value="adh_short"/>
    <property type="match status" value="2"/>
</dbReference>
<organism evidence="5 6">
    <name type="scientific">Microbotryum silenes-dioicae</name>
    <dbReference type="NCBI Taxonomy" id="796604"/>
    <lineage>
        <taxon>Eukaryota</taxon>
        <taxon>Fungi</taxon>
        <taxon>Dikarya</taxon>
        <taxon>Basidiomycota</taxon>
        <taxon>Pucciniomycotina</taxon>
        <taxon>Microbotryomycetes</taxon>
        <taxon>Microbotryales</taxon>
        <taxon>Microbotryaceae</taxon>
        <taxon>Microbotryum</taxon>
    </lineage>
</organism>
<dbReference type="PRINTS" id="PR00080">
    <property type="entry name" value="SDRFAMILY"/>
</dbReference>
<dbReference type="PANTHER" id="PTHR43669">
    <property type="entry name" value="5-KETO-D-GLUCONATE 5-REDUCTASE"/>
    <property type="match status" value="1"/>
</dbReference>
<dbReference type="Gene3D" id="3.40.50.720">
    <property type="entry name" value="NAD(P)-binding Rossmann-like Domain"/>
    <property type="match status" value="1"/>
</dbReference>
<evidence type="ECO:0000256" key="4">
    <source>
        <dbReference type="RuleBase" id="RU000363"/>
    </source>
</evidence>
<reference evidence="5 6" key="1">
    <citation type="submission" date="2016-11" db="EMBL/GenBank/DDBJ databases">
        <authorList>
            <person name="Jaros S."/>
            <person name="Januszkiewicz K."/>
            <person name="Wedrychowicz H."/>
        </authorList>
    </citation>
    <scope>NUCLEOTIDE SEQUENCE [LARGE SCALE GENOMIC DNA]</scope>
</reference>